<evidence type="ECO:0000256" key="3">
    <source>
        <dbReference type="ARBA" id="ARBA00022478"/>
    </source>
</evidence>
<organism evidence="9 10">
    <name type="scientific">Lachnellula occidentalis</name>
    <dbReference type="NCBI Taxonomy" id="215460"/>
    <lineage>
        <taxon>Eukaryota</taxon>
        <taxon>Fungi</taxon>
        <taxon>Dikarya</taxon>
        <taxon>Ascomycota</taxon>
        <taxon>Pezizomycotina</taxon>
        <taxon>Leotiomycetes</taxon>
        <taxon>Helotiales</taxon>
        <taxon>Lachnaceae</taxon>
        <taxon>Lachnellula</taxon>
    </lineage>
</organism>
<dbReference type="InterPro" id="IPR013238">
    <property type="entry name" value="RNA_pol_III_Rbc25"/>
</dbReference>
<comment type="subcellular location">
    <subcellularLocation>
        <location evidence="1 6">Nucleus</location>
    </subcellularLocation>
</comment>
<dbReference type="GO" id="GO:0005666">
    <property type="term" value="C:RNA polymerase III complex"/>
    <property type="evidence" value="ECO:0007669"/>
    <property type="project" value="TreeGrafter"/>
</dbReference>
<keyword evidence="4 6" id="KW-0804">Transcription</keyword>
<dbReference type="GO" id="GO:0006384">
    <property type="term" value="P:transcription initiation at RNA polymerase III promoter"/>
    <property type="evidence" value="ECO:0007669"/>
    <property type="project" value="TreeGrafter"/>
</dbReference>
<sequence length="180" mass="20379">MAIEDNINLKYSNKVIQKIGLCVCLYDLLSASDGLIGHGTGLINVNVEFRMIVFRPFKNEVMFGRISSSRPEGINIRTKFFNEIWVPLEKLPAGTYFDTTEGSMVWEAEGGMMYFDNHETVRFRVEEEEWNDAAPVGPKREGVEVERKSPYKLVVSMEEPGMGPCLWWDGDVGGEMEVDG</sequence>
<feature type="domain" description="RNA polymerase Rpb7-like N-terminal" evidence="7">
    <location>
        <begin position="2"/>
        <end position="41"/>
    </location>
</feature>
<reference evidence="9 10" key="1">
    <citation type="submission" date="2018-05" db="EMBL/GenBank/DDBJ databases">
        <title>Genome sequencing and assembly of the regulated plant pathogen Lachnellula willkommii and related sister species for the development of diagnostic species identification markers.</title>
        <authorList>
            <person name="Giroux E."/>
            <person name="Bilodeau G."/>
        </authorList>
    </citation>
    <scope>NUCLEOTIDE SEQUENCE [LARGE SCALE GENOMIC DNA]</scope>
    <source>
        <strain evidence="9 10">CBS 160.35</strain>
    </source>
</reference>
<evidence type="ECO:0000313" key="10">
    <source>
        <dbReference type="Proteomes" id="UP000443090"/>
    </source>
</evidence>
<evidence type="ECO:0000256" key="6">
    <source>
        <dbReference type="RuleBase" id="RU369086"/>
    </source>
</evidence>
<dbReference type="InterPro" id="IPR045113">
    <property type="entry name" value="Rpb7-like"/>
</dbReference>
<protein>
    <recommendedName>
        <fullName evidence="6">DNA-directed RNA polymerase subunit</fullName>
    </recommendedName>
</protein>
<dbReference type="AlphaFoldDB" id="A0A8H8UBA0"/>
<gene>
    <name evidence="9" type="primary">rpc25</name>
    <name evidence="9" type="ORF">LOCC1_G003849</name>
</gene>
<evidence type="ECO:0000313" key="9">
    <source>
        <dbReference type="EMBL" id="TVY41408.1"/>
    </source>
</evidence>
<evidence type="ECO:0000259" key="7">
    <source>
        <dbReference type="Pfam" id="PF03876"/>
    </source>
</evidence>
<dbReference type="SUPFAM" id="SSF88798">
    <property type="entry name" value="N-terminal, heterodimerisation domain of RBP7 (RpoE)"/>
    <property type="match status" value="1"/>
</dbReference>
<dbReference type="EMBL" id="QGMI01000394">
    <property type="protein sequence ID" value="TVY41408.1"/>
    <property type="molecule type" value="Genomic_DNA"/>
</dbReference>
<evidence type="ECO:0000259" key="8">
    <source>
        <dbReference type="Pfam" id="PF08292"/>
    </source>
</evidence>
<dbReference type="Proteomes" id="UP000443090">
    <property type="component" value="Unassembled WGS sequence"/>
</dbReference>
<dbReference type="Gene3D" id="2.40.50.140">
    <property type="entry name" value="Nucleic acid-binding proteins"/>
    <property type="match status" value="1"/>
</dbReference>
<dbReference type="CDD" id="cd04330">
    <property type="entry name" value="RNAP_III_Rpc25_N"/>
    <property type="match status" value="1"/>
</dbReference>
<dbReference type="FunFam" id="2.40.50.140:FF:000221">
    <property type="entry name" value="DNA-directed RNA polymerase III subunit"/>
    <property type="match status" value="1"/>
</dbReference>
<comment type="similarity">
    <text evidence="2">Belongs to the eukaryotic RPB7/RPC8 RNA polymerase subunit family.</text>
</comment>
<comment type="function">
    <text evidence="6">DNA-dependent RNA polymerase which catalyzes the transcription of DNA into RNA using the four ribonucleoside triphosphates as substrates.</text>
</comment>
<dbReference type="SUPFAM" id="SSF50249">
    <property type="entry name" value="Nucleic acid-binding proteins"/>
    <property type="match status" value="1"/>
</dbReference>
<accession>A0A8H8UBA0</accession>
<evidence type="ECO:0000256" key="4">
    <source>
        <dbReference type="ARBA" id="ARBA00023163"/>
    </source>
</evidence>
<keyword evidence="5 6" id="KW-0539">Nucleus</keyword>
<feature type="domain" description="RNA polymerase III subunit Rpc25" evidence="8">
    <location>
        <begin position="60"/>
        <end position="168"/>
    </location>
</feature>
<dbReference type="Gene3D" id="3.30.1490.120">
    <property type="entry name" value="RNA polymerase Rpb7-like, N-terminal domain"/>
    <property type="match status" value="1"/>
</dbReference>
<dbReference type="PANTHER" id="PTHR12709">
    <property type="entry name" value="DNA-DIRECTED RNA POLYMERASE II, III"/>
    <property type="match status" value="1"/>
</dbReference>
<keyword evidence="3 6" id="KW-0240">DNA-directed RNA polymerase</keyword>
<dbReference type="OrthoDB" id="10256606at2759"/>
<name>A0A8H8UBA0_9HELO</name>
<dbReference type="InterPro" id="IPR005576">
    <property type="entry name" value="Rpb7-like_N"/>
</dbReference>
<dbReference type="InterPro" id="IPR012340">
    <property type="entry name" value="NA-bd_OB-fold"/>
</dbReference>
<keyword evidence="10" id="KW-1185">Reference proteome</keyword>
<evidence type="ECO:0000256" key="1">
    <source>
        <dbReference type="ARBA" id="ARBA00004123"/>
    </source>
</evidence>
<comment type="caution">
    <text evidence="9">The sequence shown here is derived from an EMBL/GenBank/DDBJ whole genome shotgun (WGS) entry which is preliminary data.</text>
</comment>
<dbReference type="Pfam" id="PF03876">
    <property type="entry name" value="SHS2_Rpb7-N"/>
    <property type="match status" value="1"/>
</dbReference>
<dbReference type="InterPro" id="IPR036898">
    <property type="entry name" value="RNA_pol_Rpb7-like_N_sf"/>
</dbReference>
<proteinExistence type="inferred from homology"/>
<dbReference type="PANTHER" id="PTHR12709:SF1">
    <property type="entry name" value="DNA-DIRECTED RNA POLYMERASE III SUBUNIT RPC8"/>
    <property type="match status" value="1"/>
</dbReference>
<evidence type="ECO:0000256" key="2">
    <source>
        <dbReference type="ARBA" id="ARBA00009307"/>
    </source>
</evidence>
<evidence type="ECO:0000256" key="5">
    <source>
        <dbReference type="ARBA" id="ARBA00023242"/>
    </source>
</evidence>
<dbReference type="Pfam" id="PF08292">
    <property type="entry name" value="RNA_pol_Rbc25"/>
    <property type="match status" value="1"/>
</dbReference>